<sequence length="154" mass="17074">MGCTTEIKAFFAKNIGLLALAGLPLLPISAVFIYLVVRDLGLESQAGLELFIVVLIPVQIEQALIFFWLKGLNDRLYEINPKENGGADWSLKGDGRQIGWKSHLVHRGYLVYVAVSFVQIVLIGLAILISHFLYKSVRKVFGLNGTRDQSSVTE</sequence>
<evidence type="ECO:0000256" key="1">
    <source>
        <dbReference type="SAM" id="Phobius"/>
    </source>
</evidence>
<keyword evidence="1" id="KW-0812">Transmembrane</keyword>
<feature type="transmembrane region" description="Helical" evidence="1">
    <location>
        <begin position="48"/>
        <end position="69"/>
    </location>
</feature>
<accession>A0A1F5P2T2</accession>
<keyword evidence="1" id="KW-1133">Transmembrane helix</keyword>
<gene>
    <name evidence="2" type="ORF">A2846_03995</name>
</gene>
<name>A0A1F5P2T2_9BACT</name>
<keyword evidence="1" id="KW-0472">Membrane</keyword>
<protein>
    <submittedName>
        <fullName evidence="2">Uncharacterized protein</fullName>
    </submittedName>
</protein>
<evidence type="ECO:0000313" key="2">
    <source>
        <dbReference type="EMBL" id="OGE84152.1"/>
    </source>
</evidence>
<organism evidence="2 3">
    <name type="scientific">Candidatus Doudnabacteria bacterium RIFCSPHIGHO2_01_FULL_49_9</name>
    <dbReference type="NCBI Taxonomy" id="1817827"/>
    <lineage>
        <taxon>Bacteria</taxon>
        <taxon>Candidatus Doudnaibacteriota</taxon>
    </lineage>
</organism>
<dbReference type="Proteomes" id="UP000176339">
    <property type="component" value="Unassembled WGS sequence"/>
</dbReference>
<proteinExistence type="predicted"/>
<comment type="caution">
    <text evidence="2">The sequence shown here is derived from an EMBL/GenBank/DDBJ whole genome shotgun (WGS) entry which is preliminary data.</text>
</comment>
<evidence type="ECO:0000313" key="3">
    <source>
        <dbReference type="Proteomes" id="UP000176339"/>
    </source>
</evidence>
<feature type="transmembrane region" description="Helical" evidence="1">
    <location>
        <begin position="109"/>
        <end position="134"/>
    </location>
</feature>
<feature type="transmembrane region" description="Helical" evidence="1">
    <location>
        <begin position="15"/>
        <end position="36"/>
    </location>
</feature>
<reference evidence="2 3" key="1">
    <citation type="journal article" date="2016" name="Nat. Commun.">
        <title>Thousands of microbial genomes shed light on interconnected biogeochemical processes in an aquifer system.</title>
        <authorList>
            <person name="Anantharaman K."/>
            <person name="Brown C.T."/>
            <person name="Hug L.A."/>
            <person name="Sharon I."/>
            <person name="Castelle C.J."/>
            <person name="Probst A.J."/>
            <person name="Thomas B.C."/>
            <person name="Singh A."/>
            <person name="Wilkins M.J."/>
            <person name="Karaoz U."/>
            <person name="Brodie E.L."/>
            <person name="Williams K.H."/>
            <person name="Hubbard S.S."/>
            <person name="Banfield J.F."/>
        </authorList>
    </citation>
    <scope>NUCLEOTIDE SEQUENCE [LARGE SCALE GENOMIC DNA]</scope>
</reference>
<dbReference type="EMBL" id="MFEN01000024">
    <property type="protein sequence ID" value="OGE84152.1"/>
    <property type="molecule type" value="Genomic_DNA"/>
</dbReference>
<dbReference type="AlphaFoldDB" id="A0A1F5P2T2"/>